<evidence type="ECO:0000313" key="2">
    <source>
        <dbReference type="EMBL" id="MEW9502297.1"/>
    </source>
</evidence>
<evidence type="ECO:0000313" key="3">
    <source>
        <dbReference type="Proteomes" id="UP001556040"/>
    </source>
</evidence>
<comment type="caution">
    <text evidence="2">The sequence shown here is derived from an EMBL/GenBank/DDBJ whole genome shotgun (WGS) entry which is preliminary data.</text>
</comment>
<feature type="transmembrane region" description="Helical" evidence="1">
    <location>
        <begin position="12"/>
        <end position="32"/>
    </location>
</feature>
<keyword evidence="1" id="KW-0812">Transmembrane</keyword>
<organism evidence="2 3">
    <name type="scientific">Jeotgalibacillus marinus</name>
    <dbReference type="NCBI Taxonomy" id="86667"/>
    <lineage>
        <taxon>Bacteria</taxon>
        <taxon>Bacillati</taxon>
        <taxon>Bacillota</taxon>
        <taxon>Bacilli</taxon>
        <taxon>Bacillales</taxon>
        <taxon>Caryophanaceae</taxon>
        <taxon>Jeotgalibacillus</taxon>
    </lineage>
</organism>
<sequence>MNSFRSMFRQPLFYISMVSVLLVVMVLSFAMLGSTIDPKAWSYQLGRT</sequence>
<keyword evidence="3" id="KW-1185">Reference proteome</keyword>
<evidence type="ECO:0000256" key="1">
    <source>
        <dbReference type="SAM" id="Phobius"/>
    </source>
</evidence>
<evidence type="ECO:0008006" key="4">
    <source>
        <dbReference type="Google" id="ProtNLM"/>
    </source>
</evidence>
<dbReference type="Proteomes" id="UP001556040">
    <property type="component" value="Unassembled WGS sequence"/>
</dbReference>
<protein>
    <recommendedName>
        <fullName evidence="4">ABC transporter permease</fullName>
    </recommendedName>
</protein>
<dbReference type="RefSeq" id="WP_367779790.1">
    <property type="nucleotide sequence ID" value="NZ_JBFMIA010000009.1"/>
</dbReference>
<dbReference type="EMBL" id="JBFMIA010000009">
    <property type="protein sequence ID" value="MEW9502297.1"/>
    <property type="molecule type" value="Genomic_DNA"/>
</dbReference>
<accession>A0ABV3Q4M0</accession>
<gene>
    <name evidence="2" type="ORF">AB1471_10875</name>
</gene>
<keyword evidence="1" id="KW-0472">Membrane</keyword>
<keyword evidence="1" id="KW-1133">Transmembrane helix</keyword>
<proteinExistence type="predicted"/>
<reference evidence="2 3" key="1">
    <citation type="journal article" date="1979" name="Int. J. Syst. Evol. Microbiol.">
        <title>Bacillus globisporus subsp. marinus subsp. nov.</title>
        <authorList>
            <person name="Liu H."/>
        </authorList>
    </citation>
    <scope>NUCLEOTIDE SEQUENCE [LARGE SCALE GENOMIC DNA]</scope>
    <source>
        <strain evidence="2 3">DSM 1297</strain>
    </source>
</reference>
<name>A0ABV3Q4M0_9BACL</name>